<proteinExistence type="predicted"/>
<accession>A0ABQ3HIF1</accession>
<evidence type="ECO:0000313" key="4">
    <source>
        <dbReference type="Proteomes" id="UP000597341"/>
    </source>
</evidence>
<dbReference type="InterPro" id="IPR000944">
    <property type="entry name" value="Tscrpt_reg_Rrf2"/>
</dbReference>
<organism evidence="3 4">
    <name type="scientific">Nocardioides flavus</name>
    <name type="common">ex Wang et al. 2016</name>
    <dbReference type="NCBI Taxonomy" id="2058780"/>
    <lineage>
        <taxon>Bacteria</taxon>
        <taxon>Bacillati</taxon>
        <taxon>Actinomycetota</taxon>
        <taxon>Actinomycetes</taxon>
        <taxon>Propionibacteriales</taxon>
        <taxon>Nocardioidaceae</taxon>
        <taxon>Nocardioides</taxon>
    </lineage>
</organism>
<evidence type="ECO:0000313" key="3">
    <source>
        <dbReference type="EMBL" id="GHE15277.1"/>
    </source>
</evidence>
<protein>
    <recommendedName>
        <fullName evidence="5">Rrf2 family transcriptional regulator</fullName>
    </recommendedName>
</protein>
<dbReference type="PANTHER" id="PTHR33221:SF5">
    <property type="entry name" value="HTH-TYPE TRANSCRIPTIONAL REGULATOR ISCR"/>
    <property type="match status" value="1"/>
</dbReference>
<name>A0ABQ3HIF1_9ACTN</name>
<feature type="compositionally biased region" description="Polar residues" evidence="2">
    <location>
        <begin position="8"/>
        <end position="20"/>
    </location>
</feature>
<dbReference type="NCBIfam" id="TIGR00738">
    <property type="entry name" value="rrf2_super"/>
    <property type="match status" value="1"/>
</dbReference>
<dbReference type="Proteomes" id="UP000597341">
    <property type="component" value="Unassembled WGS sequence"/>
</dbReference>
<dbReference type="PANTHER" id="PTHR33221">
    <property type="entry name" value="WINGED HELIX-TURN-HELIX TRANSCRIPTIONAL REGULATOR, RRF2 FAMILY"/>
    <property type="match status" value="1"/>
</dbReference>
<dbReference type="Pfam" id="PF02082">
    <property type="entry name" value="Rrf2"/>
    <property type="match status" value="1"/>
</dbReference>
<dbReference type="Gene3D" id="1.10.10.10">
    <property type="entry name" value="Winged helix-like DNA-binding domain superfamily/Winged helix DNA-binding domain"/>
    <property type="match status" value="1"/>
</dbReference>
<dbReference type="EMBL" id="BNAD01000001">
    <property type="protein sequence ID" value="GHE15277.1"/>
    <property type="molecule type" value="Genomic_DNA"/>
</dbReference>
<comment type="caution">
    <text evidence="3">The sequence shown here is derived from an EMBL/GenBank/DDBJ whole genome shotgun (WGS) entry which is preliminary data.</text>
</comment>
<evidence type="ECO:0008006" key="5">
    <source>
        <dbReference type="Google" id="ProtNLM"/>
    </source>
</evidence>
<evidence type="ECO:0000256" key="2">
    <source>
        <dbReference type="SAM" id="MobiDB-lite"/>
    </source>
</evidence>
<dbReference type="SUPFAM" id="SSF46785">
    <property type="entry name" value="Winged helix' DNA-binding domain"/>
    <property type="match status" value="1"/>
</dbReference>
<evidence type="ECO:0000256" key="1">
    <source>
        <dbReference type="ARBA" id="ARBA00023125"/>
    </source>
</evidence>
<gene>
    <name evidence="3" type="ORF">GCM10011376_02700</name>
</gene>
<keyword evidence="4" id="KW-1185">Reference proteome</keyword>
<dbReference type="PROSITE" id="PS51197">
    <property type="entry name" value="HTH_RRF2_2"/>
    <property type="match status" value="1"/>
</dbReference>
<dbReference type="InterPro" id="IPR036388">
    <property type="entry name" value="WH-like_DNA-bd_sf"/>
</dbReference>
<reference evidence="4" key="1">
    <citation type="journal article" date="2019" name="Int. J. Syst. Evol. Microbiol.">
        <title>The Global Catalogue of Microorganisms (GCM) 10K type strain sequencing project: providing services to taxonomists for standard genome sequencing and annotation.</title>
        <authorList>
            <consortium name="The Broad Institute Genomics Platform"/>
            <consortium name="The Broad Institute Genome Sequencing Center for Infectious Disease"/>
            <person name="Wu L."/>
            <person name="Ma J."/>
        </authorList>
    </citation>
    <scope>NUCLEOTIDE SEQUENCE [LARGE SCALE GENOMIC DNA]</scope>
    <source>
        <strain evidence="4">CGMCC 1.12791</strain>
    </source>
</reference>
<feature type="region of interest" description="Disordered" evidence="2">
    <location>
        <begin position="1"/>
        <end position="20"/>
    </location>
</feature>
<keyword evidence="1" id="KW-0238">DNA-binding</keyword>
<sequence>MMPRDGPSRNTFARCRQSQHPVGRVATLPGPLATERREGVECVWHTARMRVSAKADYALRALVEIAVRSDGAAVSAEQLGKAQGIPHNFLQAILADLRRADIVVSQRGQAGGWRFARKPATVTVADVIRAVDGPLVSVYGLRPEAVEYDESTKVLQHVWIAARSSLRGVFEQVTIQDLADGTLPAAVSELTADEDAWQPH</sequence>
<dbReference type="InterPro" id="IPR036390">
    <property type="entry name" value="WH_DNA-bd_sf"/>
</dbReference>